<gene>
    <name evidence="3" type="ORF">WMO64_13985</name>
</gene>
<organism evidence="3 4">
    <name type="scientific">Pseudoflavonifractor intestinihominis</name>
    <dbReference type="NCBI Taxonomy" id="3133171"/>
    <lineage>
        <taxon>Bacteria</taxon>
        <taxon>Bacillati</taxon>
        <taxon>Bacillota</taxon>
        <taxon>Clostridia</taxon>
        <taxon>Eubacteriales</taxon>
        <taxon>Oscillospiraceae</taxon>
        <taxon>Pseudoflavonifractor</taxon>
    </lineage>
</organism>
<dbReference type="EMBL" id="JBBMFK010000027">
    <property type="protein sequence ID" value="MEQ2444572.1"/>
    <property type="molecule type" value="Genomic_DNA"/>
</dbReference>
<dbReference type="Gene3D" id="3.30.457.10">
    <property type="entry name" value="Copper amine oxidase-like, N-terminal domain"/>
    <property type="match status" value="1"/>
</dbReference>
<keyword evidence="1" id="KW-0732">Signal</keyword>
<dbReference type="Proteomes" id="UP001464378">
    <property type="component" value="Unassembled WGS sequence"/>
</dbReference>
<evidence type="ECO:0000313" key="4">
    <source>
        <dbReference type="Proteomes" id="UP001464378"/>
    </source>
</evidence>
<keyword evidence="4" id="KW-1185">Reference proteome</keyword>
<dbReference type="SUPFAM" id="SSF55383">
    <property type="entry name" value="Copper amine oxidase, domain N"/>
    <property type="match status" value="1"/>
</dbReference>
<evidence type="ECO:0000256" key="1">
    <source>
        <dbReference type="SAM" id="SignalP"/>
    </source>
</evidence>
<protein>
    <submittedName>
        <fullName evidence="3">Stalk domain-containing protein</fullName>
    </submittedName>
</protein>
<evidence type="ECO:0000259" key="2">
    <source>
        <dbReference type="Pfam" id="PF07833"/>
    </source>
</evidence>
<feature type="signal peptide" evidence="1">
    <location>
        <begin position="1"/>
        <end position="27"/>
    </location>
</feature>
<dbReference type="RefSeq" id="WP_349232359.1">
    <property type="nucleotide sequence ID" value="NZ_JBBMFK010000027.1"/>
</dbReference>
<proteinExistence type="predicted"/>
<name>A0ABV1ED31_9FIRM</name>
<evidence type="ECO:0000313" key="3">
    <source>
        <dbReference type="EMBL" id="MEQ2444572.1"/>
    </source>
</evidence>
<feature type="domain" description="Copper amine oxidase-like N-terminal" evidence="2">
    <location>
        <begin position="58"/>
        <end position="104"/>
    </location>
</feature>
<dbReference type="Pfam" id="PF07833">
    <property type="entry name" value="Cu_amine_oxidN1"/>
    <property type="match status" value="1"/>
</dbReference>
<accession>A0ABV1ED31</accession>
<feature type="chain" id="PRO_5045295266" evidence="1">
    <location>
        <begin position="28"/>
        <end position="144"/>
    </location>
</feature>
<sequence length="144" mass="15085">MKNTTRSFISGILVTLSVLGVIGAAAAASQQTATLDYADIKITMDGQVVTPTDANGAAVEPFAISGTTYLPVRAVAKALGLDVTWDSATSTVVLTTPEAEKSVYITRTGEKYHYDSNCNGGTYWAVPFETATGMGLEPCSKCVH</sequence>
<dbReference type="InterPro" id="IPR036582">
    <property type="entry name" value="Mao_N_sf"/>
</dbReference>
<reference evidence="3 4" key="1">
    <citation type="submission" date="2024-03" db="EMBL/GenBank/DDBJ databases">
        <title>Human intestinal bacterial collection.</title>
        <authorList>
            <person name="Pauvert C."/>
            <person name="Hitch T.C.A."/>
            <person name="Clavel T."/>
        </authorList>
    </citation>
    <scope>NUCLEOTIDE SEQUENCE [LARGE SCALE GENOMIC DNA]</scope>
    <source>
        <strain evidence="3 4">CLA-AP-H29</strain>
    </source>
</reference>
<comment type="caution">
    <text evidence="3">The sequence shown here is derived from an EMBL/GenBank/DDBJ whole genome shotgun (WGS) entry which is preliminary data.</text>
</comment>
<dbReference type="InterPro" id="IPR012854">
    <property type="entry name" value="Cu_amine_oxidase-like_N"/>
</dbReference>